<keyword evidence="3" id="KW-1185">Reference proteome</keyword>
<sequence>MAVSELSDTQRTESSSGEVIYTSEKPRMDNTTDDAVIDIMTCDDENGETLAVNDNYNDDKSCLTLPIIPTPTATTQLRRGKSLIGGRQALENRRFIKHLTSEKDTAELKSDLKKAISRILGDKKRLVDNNKGKRLVIRHQTHETKYSLYESILRAKSLIMNKKVDKERDKRASLCRRAIKQTLSDAYTSRPALRPQRTLAQEIAFAKEIILKRGRADPWVALRRTKDKLRVQWLDESVNPLDTSASTSANSNTKGYRKWKVRIEQWNPPTTIYIAL</sequence>
<dbReference type="Proteomes" id="UP001163046">
    <property type="component" value="Unassembled WGS sequence"/>
</dbReference>
<evidence type="ECO:0000313" key="2">
    <source>
        <dbReference type="EMBL" id="KAJ7370026.1"/>
    </source>
</evidence>
<organism evidence="2 3">
    <name type="scientific">Desmophyllum pertusum</name>
    <dbReference type="NCBI Taxonomy" id="174260"/>
    <lineage>
        <taxon>Eukaryota</taxon>
        <taxon>Metazoa</taxon>
        <taxon>Cnidaria</taxon>
        <taxon>Anthozoa</taxon>
        <taxon>Hexacorallia</taxon>
        <taxon>Scleractinia</taxon>
        <taxon>Caryophylliina</taxon>
        <taxon>Caryophylliidae</taxon>
        <taxon>Desmophyllum</taxon>
    </lineage>
</organism>
<reference evidence="2" key="1">
    <citation type="submission" date="2023-01" db="EMBL/GenBank/DDBJ databases">
        <title>Genome assembly of the deep-sea coral Lophelia pertusa.</title>
        <authorList>
            <person name="Herrera S."/>
            <person name="Cordes E."/>
        </authorList>
    </citation>
    <scope>NUCLEOTIDE SEQUENCE</scope>
    <source>
        <strain evidence="2">USNM1676648</strain>
        <tissue evidence="2">Polyp</tissue>
    </source>
</reference>
<comment type="caution">
    <text evidence="2">The sequence shown here is derived from an EMBL/GenBank/DDBJ whole genome shotgun (WGS) entry which is preliminary data.</text>
</comment>
<feature type="region of interest" description="Disordered" evidence="1">
    <location>
        <begin position="1"/>
        <end position="29"/>
    </location>
</feature>
<accession>A0A9W9YVB0</accession>
<evidence type="ECO:0000313" key="3">
    <source>
        <dbReference type="Proteomes" id="UP001163046"/>
    </source>
</evidence>
<dbReference type="EMBL" id="MU826875">
    <property type="protein sequence ID" value="KAJ7370026.1"/>
    <property type="molecule type" value="Genomic_DNA"/>
</dbReference>
<proteinExistence type="predicted"/>
<protein>
    <submittedName>
        <fullName evidence="2">Uncharacterized protein</fullName>
    </submittedName>
</protein>
<name>A0A9W9YVB0_9CNID</name>
<gene>
    <name evidence="2" type="ORF">OS493_034758</name>
</gene>
<dbReference type="OrthoDB" id="10670127at2759"/>
<dbReference type="AlphaFoldDB" id="A0A9W9YVB0"/>
<evidence type="ECO:0000256" key="1">
    <source>
        <dbReference type="SAM" id="MobiDB-lite"/>
    </source>
</evidence>
<feature type="compositionally biased region" description="Polar residues" evidence="1">
    <location>
        <begin position="1"/>
        <end position="17"/>
    </location>
</feature>